<dbReference type="AlphaFoldDB" id="A0A0A9B1P9"/>
<protein>
    <submittedName>
        <fullName evidence="2">Uncharacterized protein</fullName>
    </submittedName>
</protein>
<name>A0A0A9B1P9_ARUDO</name>
<organism evidence="2">
    <name type="scientific">Arundo donax</name>
    <name type="common">Giant reed</name>
    <name type="synonym">Donax arundinaceus</name>
    <dbReference type="NCBI Taxonomy" id="35708"/>
    <lineage>
        <taxon>Eukaryota</taxon>
        <taxon>Viridiplantae</taxon>
        <taxon>Streptophyta</taxon>
        <taxon>Embryophyta</taxon>
        <taxon>Tracheophyta</taxon>
        <taxon>Spermatophyta</taxon>
        <taxon>Magnoliopsida</taxon>
        <taxon>Liliopsida</taxon>
        <taxon>Poales</taxon>
        <taxon>Poaceae</taxon>
        <taxon>PACMAD clade</taxon>
        <taxon>Arundinoideae</taxon>
        <taxon>Arundineae</taxon>
        <taxon>Arundo</taxon>
    </lineage>
</organism>
<reference evidence="2" key="1">
    <citation type="submission" date="2014-09" db="EMBL/GenBank/DDBJ databases">
        <authorList>
            <person name="Magalhaes I.L.F."/>
            <person name="Oliveira U."/>
            <person name="Santos F.R."/>
            <person name="Vidigal T.H.D.A."/>
            <person name="Brescovit A.D."/>
            <person name="Santos A.J."/>
        </authorList>
    </citation>
    <scope>NUCLEOTIDE SEQUENCE</scope>
    <source>
        <tissue evidence="2">Shoot tissue taken approximately 20 cm above the soil surface</tissue>
    </source>
</reference>
<accession>A0A0A9B1P9</accession>
<evidence type="ECO:0000256" key="1">
    <source>
        <dbReference type="SAM" id="MobiDB-lite"/>
    </source>
</evidence>
<sequence>MPTQIQSSATSYLFGATSQEAFA</sequence>
<reference evidence="2" key="2">
    <citation type="journal article" date="2015" name="Data Brief">
        <title>Shoot transcriptome of the giant reed, Arundo donax.</title>
        <authorList>
            <person name="Barrero R.A."/>
            <person name="Guerrero F.D."/>
            <person name="Moolhuijzen P."/>
            <person name="Goolsby J.A."/>
            <person name="Tidwell J."/>
            <person name="Bellgard S.E."/>
            <person name="Bellgard M.I."/>
        </authorList>
    </citation>
    <scope>NUCLEOTIDE SEQUENCE</scope>
    <source>
        <tissue evidence="2">Shoot tissue taken approximately 20 cm above the soil surface</tissue>
    </source>
</reference>
<feature type="region of interest" description="Disordered" evidence="1">
    <location>
        <begin position="1"/>
        <end position="23"/>
    </location>
</feature>
<dbReference type="EMBL" id="GBRH01244653">
    <property type="protein sequence ID" value="JAD53242.1"/>
    <property type="molecule type" value="Transcribed_RNA"/>
</dbReference>
<evidence type="ECO:0000313" key="2">
    <source>
        <dbReference type="EMBL" id="JAD53242.1"/>
    </source>
</evidence>
<proteinExistence type="predicted"/>